<name>A0ABR3R8I0_9PLEO</name>
<dbReference type="EMBL" id="JAKJXO020000009">
    <property type="protein sequence ID" value="KAL1600740.1"/>
    <property type="molecule type" value="Genomic_DNA"/>
</dbReference>
<evidence type="ECO:0000313" key="2">
    <source>
        <dbReference type="Proteomes" id="UP001521785"/>
    </source>
</evidence>
<sequence>MGRMIIKDLDAGRSPQCFRSLRSLHMDLWDWEYFPPSAVVPFMHLTQLKQLILKGWGFQTKRAKRRGLSVFKSGRNWPIRSSAVEDLKLDPVYSSAFQVSESLFDHATTLKSVYMGDSDYYNDPLPEPFKDTTSWTSLKMLQIPYSLLVGNKPRRKITYYLPPSLDNLVLYSTHKALARMETDIDSFVAEMSDEIYEGYIEGTLPCLKGVELSLDWSFTADQTIEHKVPRPDVRHIVSAFQDHGVTFGVSMHSSYQSGKAAASVDKQH</sequence>
<accession>A0ABR3R8I0</accession>
<gene>
    <name evidence="1" type="ORF">SLS60_007128</name>
</gene>
<keyword evidence="2" id="KW-1185">Reference proteome</keyword>
<proteinExistence type="predicted"/>
<reference evidence="1 2" key="1">
    <citation type="submission" date="2024-02" db="EMBL/GenBank/DDBJ databases">
        <title>De novo assembly and annotation of 12 fungi associated with fruit tree decline syndrome in Ontario, Canada.</title>
        <authorList>
            <person name="Sulman M."/>
            <person name="Ellouze W."/>
            <person name="Ilyukhin E."/>
        </authorList>
    </citation>
    <scope>NUCLEOTIDE SEQUENCE [LARGE SCALE GENOMIC DNA]</scope>
    <source>
        <strain evidence="1 2">M42-189</strain>
    </source>
</reference>
<dbReference type="Proteomes" id="UP001521785">
    <property type="component" value="Unassembled WGS sequence"/>
</dbReference>
<organism evidence="1 2">
    <name type="scientific">Paraconiothyrium brasiliense</name>
    <dbReference type="NCBI Taxonomy" id="300254"/>
    <lineage>
        <taxon>Eukaryota</taxon>
        <taxon>Fungi</taxon>
        <taxon>Dikarya</taxon>
        <taxon>Ascomycota</taxon>
        <taxon>Pezizomycotina</taxon>
        <taxon>Dothideomycetes</taxon>
        <taxon>Pleosporomycetidae</taxon>
        <taxon>Pleosporales</taxon>
        <taxon>Massarineae</taxon>
        <taxon>Didymosphaeriaceae</taxon>
        <taxon>Paraconiothyrium</taxon>
    </lineage>
</organism>
<comment type="caution">
    <text evidence="1">The sequence shown here is derived from an EMBL/GenBank/DDBJ whole genome shotgun (WGS) entry which is preliminary data.</text>
</comment>
<protein>
    <submittedName>
        <fullName evidence="1">Uncharacterized protein</fullName>
    </submittedName>
</protein>
<evidence type="ECO:0000313" key="1">
    <source>
        <dbReference type="EMBL" id="KAL1600740.1"/>
    </source>
</evidence>